<gene>
    <name evidence="3" type="ORF">QYG89_12220</name>
</gene>
<dbReference type="InterPro" id="IPR042070">
    <property type="entry name" value="PucR_C-HTH_sf"/>
</dbReference>
<dbReference type="RefSeq" id="WP_404317731.1">
    <property type="nucleotide sequence ID" value="NZ_JAUIYO010000010.1"/>
</dbReference>
<dbReference type="InterPro" id="IPR051448">
    <property type="entry name" value="CdaR-like_regulators"/>
</dbReference>
<evidence type="ECO:0000259" key="2">
    <source>
        <dbReference type="Pfam" id="PF13556"/>
    </source>
</evidence>
<dbReference type="InterPro" id="IPR012914">
    <property type="entry name" value="PucR_dom"/>
</dbReference>
<evidence type="ECO:0000313" key="3">
    <source>
        <dbReference type="EMBL" id="MFK2826420.1"/>
    </source>
</evidence>
<dbReference type="PANTHER" id="PTHR33744">
    <property type="entry name" value="CARBOHYDRATE DIACID REGULATOR"/>
    <property type="match status" value="1"/>
</dbReference>
<dbReference type="InterPro" id="IPR025736">
    <property type="entry name" value="PucR_C-HTH_dom"/>
</dbReference>
<evidence type="ECO:0000313" key="4">
    <source>
        <dbReference type="Proteomes" id="UP001619911"/>
    </source>
</evidence>
<protein>
    <submittedName>
        <fullName evidence="3">PucR family transcriptional regulator ligand-binding domain-containing protein</fullName>
    </submittedName>
</protein>
<evidence type="ECO:0000259" key="1">
    <source>
        <dbReference type="Pfam" id="PF07905"/>
    </source>
</evidence>
<sequence length="538" mass="62520">MKNEIRLSVQEILELEHFRKAKVVAGKEGIHRKVKWVHVMEISDVSDLLNGDELILSTGVGWKKGKETLFSIVQQLIDCQAAGLCIEIGEYLNEIPDEIIQLADRYDFPVIVFYEEVRFVDITESVHTLIIKKQYQMITDLEDYSRRLNEVLLETDPKEKVLNMLHEQIGIPVIYVPKEGRAEIVSSQTKKEKQQLLQGAKENKFGNGSNIARQQIHVWNQSFAELIIISEEDGITEFETLILDRTVTALAQVILRELWTEERRKAKEADWIQGWLTGEHNEEQITAYLAELEPAVEPKRAAVLLCKMKQLDKEGSNTMYFKMVMRSIFQEQGFFLLSAVMKRDVVFILLDQREANDCKQRIKAGIDQMFKPEYVKSHSFLPIQVSLGTIVGRFDQVEASYEKAKVTAIIRERADNELTSYFYEDLHIYRLIYYAHERGILQEFVSDYLTPILLYDQENNASLMNTLKVYLECSGSKKETAERLYIVRQTLYHRLEKLYELLGEDFMKPAKRQAIEAAISAYKYLELSNQTFPIEDRM</sequence>
<proteinExistence type="predicted"/>
<dbReference type="Gene3D" id="1.10.10.2840">
    <property type="entry name" value="PucR C-terminal helix-turn-helix domain"/>
    <property type="match status" value="1"/>
</dbReference>
<dbReference type="Proteomes" id="UP001619911">
    <property type="component" value="Unassembled WGS sequence"/>
</dbReference>
<reference evidence="3 4" key="1">
    <citation type="submission" date="2023-07" db="EMBL/GenBank/DDBJ databases">
        <title>Bacillus lucianemedeirus sp. nov, a new species isolated from an immunobiological production facility.</title>
        <authorList>
            <person name="Costa L.V."/>
            <person name="Miranda R.V.S.L."/>
            <person name="Brandao M.L.L."/>
            <person name="Reis C.M.F."/>
            <person name="Frazao A.M."/>
            <person name="Cruz F.V."/>
            <person name="Baio P.V.P."/>
            <person name="Veras J.F.C."/>
            <person name="Ramos J.N."/>
            <person name="Vieira V."/>
        </authorList>
    </citation>
    <scope>NUCLEOTIDE SEQUENCE [LARGE SCALE GENOMIC DNA]</scope>
    <source>
        <strain evidence="3 4">B190/17</strain>
    </source>
</reference>
<accession>A0ABW8IBP4</accession>
<comment type="caution">
    <text evidence="3">The sequence shown here is derived from an EMBL/GenBank/DDBJ whole genome shotgun (WGS) entry which is preliminary data.</text>
</comment>
<dbReference type="Pfam" id="PF07905">
    <property type="entry name" value="PucR"/>
    <property type="match status" value="1"/>
</dbReference>
<organism evidence="3 4">
    <name type="scientific">Bacillus lumedeiriae</name>
    <dbReference type="NCBI Taxonomy" id="3058829"/>
    <lineage>
        <taxon>Bacteria</taxon>
        <taxon>Bacillati</taxon>
        <taxon>Bacillota</taxon>
        <taxon>Bacilli</taxon>
        <taxon>Bacillales</taxon>
        <taxon>Bacillaceae</taxon>
        <taxon>Bacillus</taxon>
    </lineage>
</organism>
<dbReference type="EMBL" id="JAUIYO010000010">
    <property type="protein sequence ID" value="MFK2826420.1"/>
    <property type="molecule type" value="Genomic_DNA"/>
</dbReference>
<keyword evidence="4" id="KW-1185">Reference proteome</keyword>
<name>A0ABW8IBP4_9BACI</name>
<feature type="domain" description="Purine catabolism PurC-like" evidence="1">
    <location>
        <begin position="11"/>
        <end position="130"/>
    </location>
</feature>
<dbReference type="PANTHER" id="PTHR33744:SF1">
    <property type="entry name" value="DNA-BINDING TRANSCRIPTIONAL ACTIVATOR ADER"/>
    <property type="match status" value="1"/>
</dbReference>
<feature type="domain" description="PucR C-terminal helix-turn-helix" evidence="2">
    <location>
        <begin position="463"/>
        <end position="520"/>
    </location>
</feature>
<dbReference type="Pfam" id="PF13556">
    <property type="entry name" value="HTH_30"/>
    <property type="match status" value="1"/>
</dbReference>